<protein>
    <submittedName>
        <fullName evidence="4">GAF domain protein</fullName>
    </submittedName>
    <submittedName>
        <fullName evidence="3">GAF domain-containing protein</fullName>
    </submittedName>
</protein>
<dbReference type="EMBL" id="CM001402">
    <property type="protein sequence ID" value="EHO40422.1"/>
    <property type="molecule type" value="Genomic_DNA"/>
</dbReference>
<accession>H1XTX9</accession>
<gene>
    <name evidence="3" type="ORF">Cabys_184</name>
    <name evidence="4" type="ORF">Calab_0783</name>
</gene>
<dbReference type="STRING" id="880073.Cabys_184"/>
<evidence type="ECO:0000313" key="6">
    <source>
        <dbReference type="Proteomes" id="UP000183868"/>
    </source>
</evidence>
<dbReference type="EMBL" id="CP018099">
    <property type="protein sequence ID" value="APF16935.1"/>
    <property type="molecule type" value="Genomic_DNA"/>
</dbReference>
<dbReference type="InParanoid" id="H1XTX9"/>
<feature type="domain" description="GAF" evidence="2">
    <location>
        <begin position="259"/>
        <end position="412"/>
    </location>
</feature>
<sequence>MSSSVVYFVVLFLLTFVGIFVNPESWGAWGRLLFKISLFGGISVMLYRLWSEYQDETEEDESEVPDEQQLTRNQSPFFDNQAALFSRALQKNPEVMDLLKKQFSVIWNLILPHNGFLLLMLPKREIVLLHKIVRNDIFRSPKNKPIPVLNLIDSAQGFLVENHVQNGSNLIPFYVPQSYVPRSFLAFRTELAEELYLYWLFDAELADFFNEEDRATLNKINDLTMTYLSNVLIMEKLKEEAHEKSKMLELMEEVASTKSLRTAVERFCDFLVHEFQASKLTIAFRKDFDLNQARGMVFYAIGKEDPFKAGTEFVLEEGLNGWVILKNRPYLLDDIEKGEYFVPRFSRQEKTNYGLRAFLSVPVEYQEQAIGMVTLEDEKSGKFKTTDKERLQRYTALFSNAINRLIYEKQVGG</sequence>
<keyword evidence="1" id="KW-0472">Membrane</keyword>
<dbReference type="KEGG" id="caby:Cabys_184"/>
<evidence type="ECO:0000313" key="5">
    <source>
        <dbReference type="Proteomes" id="UP000004671"/>
    </source>
</evidence>
<name>H1XTX9_CALAY</name>
<dbReference type="InterPro" id="IPR003018">
    <property type="entry name" value="GAF"/>
</dbReference>
<evidence type="ECO:0000313" key="3">
    <source>
        <dbReference type="EMBL" id="APF16935.1"/>
    </source>
</evidence>
<dbReference type="RefSeq" id="WP_006927398.1">
    <property type="nucleotide sequence ID" value="NZ_CM001402.1"/>
</dbReference>
<organism evidence="4 5">
    <name type="scientific">Caldithrix abyssi DSM 13497</name>
    <dbReference type="NCBI Taxonomy" id="880073"/>
    <lineage>
        <taxon>Bacteria</taxon>
        <taxon>Pseudomonadati</taxon>
        <taxon>Calditrichota</taxon>
        <taxon>Calditrichia</taxon>
        <taxon>Calditrichales</taxon>
        <taxon>Calditrichaceae</taxon>
        <taxon>Caldithrix</taxon>
    </lineage>
</organism>
<dbReference type="AlphaFoldDB" id="H1XTX9"/>
<dbReference type="Gene3D" id="3.30.450.40">
    <property type="match status" value="1"/>
</dbReference>
<evidence type="ECO:0000256" key="1">
    <source>
        <dbReference type="SAM" id="Phobius"/>
    </source>
</evidence>
<dbReference type="InterPro" id="IPR029016">
    <property type="entry name" value="GAF-like_dom_sf"/>
</dbReference>
<keyword evidence="5" id="KW-1185">Reference proteome</keyword>
<keyword evidence="1" id="KW-1133">Transmembrane helix</keyword>
<reference evidence="4 5" key="1">
    <citation type="submission" date="2011-09" db="EMBL/GenBank/DDBJ databases">
        <title>The permanent draft genome of Caldithrix abyssi DSM 13497.</title>
        <authorList>
            <consortium name="US DOE Joint Genome Institute (JGI-PGF)"/>
            <person name="Lucas S."/>
            <person name="Han J."/>
            <person name="Lapidus A."/>
            <person name="Bruce D."/>
            <person name="Goodwin L."/>
            <person name="Pitluck S."/>
            <person name="Peters L."/>
            <person name="Kyrpides N."/>
            <person name="Mavromatis K."/>
            <person name="Ivanova N."/>
            <person name="Mikhailova N."/>
            <person name="Chertkov O."/>
            <person name="Detter J.C."/>
            <person name="Tapia R."/>
            <person name="Han C."/>
            <person name="Land M."/>
            <person name="Hauser L."/>
            <person name="Markowitz V."/>
            <person name="Cheng J.-F."/>
            <person name="Hugenholtz P."/>
            <person name="Woyke T."/>
            <person name="Wu D."/>
            <person name="Spring S."/>
            <person name="Brambilla E."/>
            <person name="Klenk H.-P."/>
            <person name="Eisen J.A."/>
        </authorList>
    </citation>
    <scope>NUCLEOTIDE SEQUENCE [LARGE SCALE GENOMIC DNA]</scope>
    <source>
        <strain evidence="4 5">DSM 13497</strain>
    </source>
</reference>
<dbReference type="Proteomes" id="UP000004671">
    <property type="component" value="Chromosome"/>
</dbReference>
<dbReference type="SMART" id="SM00065">
    <property type="entry name" value="GAF"/>
    <property type="match status" value="1"/>
</dbReference>
<proteinExistence type="predicted"/>
<feature type="transmembrane region" description="Helical" evidence="1">
    <location>
        <begin position="6"/>
        <end position="23"/>
    </location>
</feature>
<dbReference type="SUPFAM" id="SSF55781">
    <property type="entry name" value="GAF domain-like"/>
    <property type="match status" value="1"/>
</dbReference>
<evidence type="ECO:0000313" key="4">
    <source>
        <dbReference type="EMBL" id="EHO40422.1"/>
    </source>
</evidence>
<dbReference type="Proteomes" id="UP000183868">
    <property type="component" value="Chromosome"/>
</dbReference>
<reference evidence="3 6" key="2">
    <citation type="submission" date="2016-11" db="EMBL/GenBank/DDBJ databases">
        <title>Genomic analysis of Caldithrix abyssi and proposal of a novel bacterial phylum Caldithrichaeota.</title>
        <authorList>
            <person name="Kublanov I."/>
            <person name="Sigalova O."/>
            <person name="Gavrilov S."/>
            <person name="Lebedinsky A."/>
            <person name="Ivanova N."/>
            <person name="Daum C."/>
            <person name="Reddy T."/>
            <person name="Klenk H.P."/>
            <person name="Goker M."/>
            <person name="Reva O."/>
            <person name="Miroshnichenko M."/>
            <person name="Kyprides N."/>
            <person name="Woyke T."/>
            <person name="Gelfand M."/>
        </authorList>
    </citation>
    <scope>NUCLEOTIDE SEQUENCE [LARGE SCALE GENOMIC DNA]</scope>
    <source>
        <strain evidence="3 6">LF13</strain>
    </source>
</reference>
<dbReference type="HOGENOM" id="CLU_665120_0_0_0"/>
<dbReference type="PaxDb" id="880073-Calab_0783"/>
<dbReference type="Pfam" id="PF01590">
    <property type="entry name" value="GAF"/>
    <property type="match status" value="1"/>
</dbReference>
<evidence type="ECO:0000259" key="2">
    <source>
        <dbReference type="SMART" id="SM00065"/>
    </source>
</evidence>
<keyword evidence="1" id="KW-0812">Transmembrane</keyword>